<evidence type="ECO:0000259" key="1">
    <source>
        <dbReference type="Pfam" id="PF14231"/>
    </source>
</evidence>
<evidence type="ECO:0000313" key="3">
    <source>
        <dbReference type="Proteomes" id="UP000774617"/>
    </source>
</evidence>
<evidence type="ECO:0000313" key="2">
    <source>
        <dbReference type="EMBL" id="KAH7065441.1"/>
    </source>
</evidence>
<accession>A0ABQ8GWQ9</accession>
<dbReference type="InterPro" id="IPR025951">
    <property type="entry name" value="GXWXG_dom"/>
</dbReference>
<sequence length="207" mass="23357">MQKIPEYNVRVSELLFNSHKPLLWSNLDLGNFHRPCNSLVLMQQCHSWQTSSKMTTSAHASVRHRAIDAAARASVLVSATVKDPIVFIQPRELYHLVDTLPPVDQKEPLGEWSSGGINTGHPTDDWLKSISWMGITFRSMDDVEPIAVAAQTRDGSGPRRRWLEEWGNGEASALLMVDALQPWAREAMKGISEQPLLQPDRIRDHCR</sequence>
<dbReference type="EMBL" id="JAGTJR010000001">
    <property type="protein sequence ID" value="KAH7065441.1"/>
    <property type="molecule type" value="Genomic_DNA"/>
</dbReference>
<feature type="domain" description="GXWXG" evidence="1">
    <location>
        <begin position="97"/>
        <end position="150"/>
    </location>
</feature>
<comment type="caution">
    <text evidence="2">The sequence shown here is derived from an EMBL/GenBank/DDBJ whole genome shotgun (WGS) entry which is preliminary data.</text>
</comment>
<reference evidence="2 3" key="1">
    <citation type="journal article" date="2021" name="Nat. Commun.">
        <title>Genetic determinants of endophytism in the Arabidopsis root mycobiome.</title>
        <authorList>
            <person name="Mesny F."/>
            <person name="Miyauchi S."/>
            <person name="Thiergart T."/>
            <person name="Pickel B."/>
            <person name="Atanasova L."/>
            <person name="Karlsson M."/>
            <person name="Huettel B."/>
            <person name="Barry K.W."/>
            <person name="Haridas S."/>
            <person name="Chen C."/>
            <person name="Bauer D."/>
            <person name="Andreopoulos W."/>
            <person name="Pangilinan J."/>
            <person name="LaButti K."/>
            <person name="Riley R."/>
            <person name="Lipzen A."/>
            <person name="Clum A."/>
            <person name="Drula E."/>
            <person name="Henrissat B."/>
            <person name="Kohler A."/>
            <person name="Grigoriev I.V."/>
            <person name="Martin F.M."/>
            <person name="Hacquard S."/>
        </authorList>
    </citation>
    <scope>NUCLEOTIDE SEQUENCE [LARGE SCALE GENOMIC DNA]</scope>
    <source>
        <strain evidence="2 3">MPI-SDFR-AT-0080</strain>
    </source>
</reference>
<dbReference type="Pfam" id="PF14231">
    <property type="entry name" value="GXWXG"/>
    <property type="match status" value="1"/>
</dbReference>
<dbReference type="Proteomes" id="UP000774617">
    <property type="component" value="Unassembled WGS sequence"/>
</dbReference>
<proteinExistence type="predicted"/>
<gene>
    <name evidence="2" type="ORF">B0J12DRAFT_36408</name>
</gene>
<name>A0ABQ8GWQ9_9PEZI</name>
<dbReference type="Gene3D" id="2.40.128.580">
    <property type="entry name" value="GXWXG domain"/>
    <property type="match status" value="1"/>
</dbReference>
<organism evidence="2 3">
    <name type="scientific">Macrophomina phaseolina</name>
    <dbReference type="NCBI Taxonomy" id="35725"/>
    <lineage>
        <taxon>Eukaryota</taxon>
        <taxon>Fungi</taxon>
        <taxon>Dikarya</taxon>
        <taxon>Ascomycota</taxon>
        <taxon>Pezizomycotina</taxon>
        <taxon>Dothideomycetes</taxon>
        <taxon>Dothideomycetes incertae sedis</taxon>
        <taxon>Botryosphaeriales</taxon>
        <taxon>Botryosphaeriaceae</taxon>
        <taxon>Macrophomina</taxon>
    </lineage>
</organism>
<protein>
    <recommendedName>
        <fullName evidence="1">GXWXG domain-containing protein</fullName>
    </recommendedName>
</protein>
<keyword evidence="3" id="KW-1185">Reference proteome</keyword>